<dbReference type="AlphaFoldDB" id="A0A1T5LYR5"/>
<protein>
    <recommendedName>
        <fullName evidence="7">Lipopolysaccharide assembly protein A domain-containing protein</fullName>
    </recommendedName>
</protein>
<evidence type="ECO:0000256" key="1">
    <source>
        <dbReference type="ARBA" id="ARBA00022475"/>
    </source>
</evidence>
<feature type="transmembrane region" description="Helical" evidence="6">
    <location>
        <begin position="40"/>
        <end position="68"/>
    </location>
</feature>
<evidence type="ECO:0000313" key="9">
    <source>
        <dbReference type="Proteomes" id="UP000190341"/>
    </source>
</evidence>
<evidence type="ECO:0000256" key="6">
    <source>
        <dbReference type="SAM" id="Phobius"/>
    </source>
</evidence>
<dbReference type="RefSeq" id="WP_079725979.1">
    <property type="nucleotide sequence ID" value="NZ_BMCL01000001.1"/>
</dbReference>
<feature type="domain" description="Lipopolysaccharide assembly protein A" evidence="7">
    <location>
        <begin position="22"/>
        <end position="74"/>
    </location>
</feature>
<evidence type="ECO:0000259" key="7">
    <source>
        <dbReference type="Pfam" id="PF06305"/>
    </source>
</evidence>
<name>A0A1T5LYR5_9GAMM</name>
<dbReference type="EMBL" id="FUZV01000002">
    <property type="protein sequence ID" value="SKC81121.1"/>
    <property type="molecule type" value="Genomic_DNA"/>
</dbReference>
<evidence type="ECO:0000313" key="8">
    <source>
        <dbReference type="EMBL" id="SKC81121.1"/>
    </source>
</evidence>
<proteinExistence type="predicted"/>
<dbReference type="STRING" id="428993.SAMN06296058_3456"/>
<keyword evidence="9" id="KW-1185">Reference proteome</keyword>
<feature type="region of interest" description="Disordered" evidence="5">
    <location>
        <begin position="76"/>
        <end position="97"/>
    </location>
</feature>
<dbReference type="Proteomes" id="UP000190341">
    <property type="component" value="Unassembled WGS sequence"/>
</dbReference>
<dbReference type="InterPro" id="IPR010445">
    <property type="entry name" value="LapA_dom"/>
</dbReference>
<evidence type="ECO:0000256" key="4">
    <source>
        <dbReference type="ARBA" id="ARBA00023136"/>
    </source>
</evidence>
<evidence type="ECO:0000256" key="3">
    <source>
        <dbReference type="ARBA" id="ARBA00022989"/>
    </source>
</evidence>
<evidence type="ECO:0000256" key="2">
    <source>
        <dbReference type="ARBA" id="ARBA00022692"/>
    </source>
</evidence>
<keyword evidence="1" id="KW-1003">Cell membrane</keyword>
<keyword evidence="3 6" id="KW-1133">Transmembrane helix</keyword>
<organism evidence="8 9">
    <name type="scientific">Pseudoxanthomonas indica</name>
    <dbReference type="NCBI Taxonomy" id="428993"/>
    <lineage>
        <taxon>Bacteria</taxon>
        <taxon>Pseudomonadati</taxon>
        <taxon>Pseudomonadota</taxon>
        <taxon>Gammaproteobacteria</taxon>
        <taxon>Lysobacterales</taxon>
        <taxon>Lysobacteraceae</taxon>
        <taxon>Pseudoxanthomonas</taxon>
    </lineage>
</organism>
<gene>
    <name evidence="8" type="ORF">SAMN06296058_3456</name>
</gene>
<dbReference type="OrthoDB" id="6009035at2"/>
<evidence type="ECO:0000256" key="5">
    <source>
        <dbReference type="SAM" id="MobiDB-lite"/>
    </source>
</evidence>
<keyword evidence="2 6" id="KW-0812">Transmembrane</keyword>
<reference evidence="8 9" key="1">
    <citation type="submission" date="2017-02" db="EMBL/GenBank/DDBJ databases">
        <authorList>
            <person name="Peterson S.W."/>
        </authorList>
    </citation>
    <scope>NUCLEOTIDE SEQUENCE [LARGE SCALE GENOMIC DNA]</scope>
    <source>
        <strain evidence="8 9">P15</strain>
    </source>
</reference>
<accession>A0A1T5LYR5</accession>
<sequence length="97" mass="9962">MNTVRLIIALLFLAIGLIVGVLNTQPIVLKLLFTDIPTSSGVAIILSLLFGVIIGGLIVMATMVLPLYAKLRKASRPAPSAPAAPPVVPPSTPGPGL</sequence>
<keyword evidence="4 6" id="KW-0472">Membrane</keyword>
<feature type="compositionally biased region" description="Pro residues" evidence="5">
    <location>
        <begin position="79"/>
        <end position="97"/>
    </location>
</feature>
<dbReference type="Pfam" id="PF06305">
    <property type="entry name" value="LapA_dom"/>
    <property type="match status" value="1"/>
</dbReference>